<dbReference type="SMART" id="SM00450">
    <property type="entry name" value="RHOD"/>
    <property type="match status" value="1"/>
</dbReference>
<dbReference type="EMBL" id="JBHSSW010000017">
    <property type="protein sequence ID" value="MFC6199028.1"/>
    <property type="molecule type" value="Genomic_DNA"/>
</dbReference>
<dbReference type="InterPro" id="IPR020936">
    <property type="entry name" value="TrhO"/>
</dbReference>
<dbReference type="PROSITE" id="PS50206">
    <property type="entry name" value="RHODANESE_3"/>
    <property type="match status" value="1"/>
</dbReference>
<comment type="similarity">
    <text evidence="1">Belongs to the TrhO family.</text>
</comment>
<comment type="caution">
    <text evidence="4">The sequence shown here is derived from an EMBL/GenBank/DDBJ whole genome shotgun (WGS) entry which is preliminary data.</text>
</comment>
<dbReference type="Proteomes" id="UP001596303">
    <property type="component" value="Unassembled WGS sequence"/>
</dbReference>
<dbReference type="Pfam" id="PF00581">
    <property type="entry name" value="Rhodanese"/>
    <property type="match status" value="1"/>
</dbReference>
<feature type="domain" description="Rhodanese" evidence="3">
    <location>
        <begin position="124"/>
        <end position="221"/>
    </location>
</feature>
<keyword evidence="1" id="KW-0560">Oxidoreductase</keyword>
<gene>
    <name evidence="1" type="primary">trhO</name>
    <name evidence="4" type="ORF">ACFQDM_13115</name>
</gene>
<evidence type="ECO:0000313" key="4">
    <source>
        <dbReference type="EMBL" id="MFC6199028.1"/>
    </source>
</evidence>
<keyword evidence="1" id="KW-0819">tRNA processing</keyword>
<dbReference type="InterPro" id="IPR040503">
    <property type="entry name" value="TRHO_N"/>
</dbReference>
<keyword evidence="5" id="KW-1185">Reference proteome</keyword>
<evidence type="ECO:0000259" key="3">
    <source>
        <dbReference type="PROSITE" id="PS50206"/>
    </source>
</evidence>
<dbReference type="InterPro" id="IPR036873">
    <property type="entry name" value="Rhodanese-like_dom_sf"/>
</dbReference>
<dbReference type="CDD" id="cd01518">
    <property type="entry name" value="RHOD_YceA"/>
    <property type="match status" value="1"/>
</dbReference>
<dbReference type="SUPFAM" id="SSF52821">
    <property type="entry name" value="Rhodanese/Cell cycle control phosphatase"/>
    <property type="match status" value="1"/>
</dbReference>
<dbReference type="NCBIfam" id="NF001136">
    <property type="entry name" value="PRK00142.1-4"/>
    <property type="match status" value="1"/>
</dbReference>
<comment type="catalytic activity">
    <reaction evidence="1">
        <text>uridine(34) in tRNA + AH2 + O2 = 5-hydroxyuridine(34) in tRNA + A + H2O</text>
        <dbReference type="Rhea" id="RHEA:64224"/>
        <dbReference type="Rhea" id="RHEA-COMP:11727"/>
        <dbReference type="Rhea" id="RHEA-COMP:13381"/>
        <dbReference type="ChEBI" id="CHEBI:13193"/>
        <dbReference type="ChEBI" id="CHEBI:15377"/>
        <dbReference type="ChEBI" id="CHEBI:15379"/>
        <dbReference type="ChEBI" id="CHEBI:17499"/>
        <dbReference type="ChEBI" id="CHEBI:65315"/>
        <dbReference type="ChEBI" id="CHEBI:136877"/>
    </reaction>
</comment>
<dbReference type="RefSeq" id="WP_377379751.1">
    <property type="nucleotide sequence ID" value="NZ_JBHSSW010000017.1"/>
</dbReference>
<dbReference type="InterPro" id="IPR001763">
    <property type="entry name" value="Rhodanese-like_dom"/>
</dbReference>
<proteinExistence type="inferred from homology"/>
<evidence type="ECO:0000256" key="2">
    <source>
        <dbReference type="SAM" id="MobiDB-lite"/>
    </source>
</evidence>
<comment type="function">
    <text evidence="1">Catalyzes oxygen-dependent 5-hydroxyuridine (ho5U) modification at position 34 in tRNAs.</text>
</comment>
<protein>
    <recommendedName>
        <fullName evidence="1">tRNA uridine(34) hydroxylase</fullName>
        <ecNumber evidence="1">1.14.-.-</ecNumber>
    </recommendedName>
    <alternativeName>
        <fullName evidence="1">tRNA hydroxylation protein O</fullName>
    </alternativeName>
</protein>
<dbReference type="PANTHER" id="PTHR43268:SF3">
    <property type="entry name" value="RHODANESE-LIKE DOMAIN-CONTAINING PROTEIN 7-RELATED"/>
    <property type="match status" value="1"/>
</dbReference>
<dbReference type="Gene3D" id="3.30.70.100">
    <property type="match status" value="1"/>
</dbReference>
<dbReference type="PANTHER" id="PTHR43268">
    <property type="entry name" value="THIOSULFATE SULFURTRANSFERASE/RHODANESE-LIKE DOMAIN-CONTAINING PROTEIN 2"/>
    <property type="match status" value="1"/>
</dbReference>
<accession>A0ABW1SCD5</accession>
<dbReference type="HAMAP" id="MF_00469">
    <property type="entry name" value="TrhO"/>
    <property type="match status" value="1"/>
</dbReference>
<evidence type="ECO:0000313" key="5">
    <source>
        <dbReference type="Proteomes" id="UP001596303"/>
    </source>
</evidence>
<reference evidence="5" key="1">
    <citation type="journal article" date="2019" name="Int. J. Syst. Evol. Microbiol.">
        <title>The Global Catalogue of Microorganisms (GCM) 10K type strain sequencing project: providing services to taxonomists for standard genome sequencing and annotation.</title>
        <authorList>
            <consortium name="The Broad Institute Genomics Platform"/>
            <consortium name="The Broad Institute Genome Sequencing Center for Infectious Disease"/>
            <person name="Wu L."/>
            <person name="Ma J."/>
        </authorList>
    </citation>
    <scope>NUCLEOTIDE SEQUENCE [LARGE SCALE GENOMIC DNA]</scope>
    <source>
        <strain evidence="5">CGMCC-1.15741</strain>
    </source>
</reference>
<dbReference type="EC" id="1.14.-.-" evidence="1"/>
<organism evidence="4 5">
    <name type="scientific">Ponticaulis profundi</name>
    <dbReference type="NCBI Taxonomy" id="2665222"/>
    <lineage>
        <taxon>Bacteria</taxon>
        <taxon>Pseudomonadati</taxon>
        <taxon>Pseudomonadota</taxon>
        <taxon>Alphaproteobacteria</taxon>
        <taxon>Hyphomonadales</taxon>
        <taxon>Hyphomonadaceae</taxon>
        <taxon>Ponticaulis</taxon>
    </lineage>
</organism>
<feature type="region of interest" description="Disordered" evidence="2">
    <location>
        <begin position="297"/>
        <end position="322"/>
    </location>
</feature>
<evidence type="ECO:0000256" key="1">
    <source>
        <dbReference type="HAMAP-Rule" id="MF_00469"/>
    </source>
</evidence>
<dbReference type="Gene3D" id="3.40.250.10">
    <property type="entry name" value="Rhodanese-like domain"/>
    <property type="match status" value="1"/>
</dbReference>
<sequence>MTQYTVAALYKFTPFADFESWQEPIREKAHALDVCGSLLIASEGINGTIACPSDAGMGEMIAYLQAIPAIGELEVKYSHAETQPFKRMKVRLKEEIVRMGVPGIDPNRTVGTYVEPEDWNALISDPEALIIDTRNDFEFAMGTFQGAVDPETRTFREFPKWADEHIGPPGTRNAKKIAMFCTGGIRCEKATAYLKEQGHDDIYHLKGGILKYLETVPKEQSLWQGECFVFDERVGIKHGLELGEYISCHACGRGVSPEGQKSANYVPGVSCDYCIDEYTENDRERFRQRQLQLKLAKERGEVGMGPDARPETRRKTRDAEEA</sequence>
<dbReference type="Pfam" id="PF17773">
    <property type="entry name" value="UPF0176_N"/>
    <property type="match status" value="1"/>
</dbReference>
<name>A0ABW1SCD5_9PROT</name>
<feature type="compositionally biased region" description="Basic and acidic residues" evidence="2">
    <location>
        <begin position="308"/>
        <end position="322"/>
    </location>
</feature>